<proteinExistence type="predicted"/>
<reference evidence="4 5" key="2">
    <citation type="journal article" date="2016" name="Front. Microbiol.">
        <title>Genome and transcriptome sequences reveal the specific parasitism of the nematophagous Purpureocillium lilacinum 36-1.</title>
        <authorList>
            <person name="Xie J."/>
            <person name="Li S."/>
            <person name="Mo C."/>
            <person name="Xiao X."/>
            <person name="Peng D."/>
            <person name="Wang G."/>
            <person name="Xiao Y."/>
        </authorList>
    </citation>
    <scope>NUCLEOTIDE SEQUENCE [LARGE SCALE GENOMIC DNA]</scope>
    <source>
        <strain evidence="4 5">36-1</strain>
    </source>
</reference>
<feature type="region of interest" description="Disordered" evidence="1">
    <location>
        <begin position="1"/>
        <end position="53"/>
    </location>
</feature>
<dbReference type="PANTHER" id="PTHR37848:SF1">
    <property type="entry name" value="SUN DOMAIN-CONTAINING PROTEIN"/>
    <property type="match status" value="1"/>
</dbReference>
<evidence type="ECO:0008006" key="7">
    <source>
        <dbReference type="Google" id="ProtNLM"/>
    </source>
</evidence>
<feature type="transmembrane region" description="Helical" evidence="2">
    <location>
        <begin position="340"/>
        <end position="358"/>
    </location>
</feature>
<evidence type="ECO:0000313" key="4">
    <source>
        <dbReference type="EMBL" id="PWI70779.1"/>
    </source>
</evidence>
<dbReference type="PANTHER" id="PTHR37848">
    <property type="entry name" value="EXPRESSED PROTEIN"/>
    <property type="match status" value="1"/>
</dbReference>
<keyword evidence="2" id="KW-0812">Transmembrane</keyword>
<evidence type="ECO:0000313" key="6">
    <source>
        <dbReference type="Proteomes" id="UP001287286"/>
    </source>
</evidence>
<comment type="caution">
    <text evidence="4">The sequence shown here is derived from an EMBL/GenBank/DDBJ whole genome shotgun (WGS) entry which is preliminary data.</text>
</comment>
<keyword evidence="2" id="KW-1133">Transmembrane helix</keyword>
<protein>
    <recommendedName>
        <fullName evidence="7">Abc transporter protein</fullName>
    </recommendedName>
</protein>
<dbReference type="EMBL" id="LCWV01000008">
    <property type="protein sequence ID" value="PWI70779.1"/>
    <property type="molecule type" value="Genomic_DNA"/>
</dbReference>
<sequence length="469" mass="51425">MGKPSDGGKHGGASPSPAPSRQHPHLGESASAISLNTTATHERYYDDPPELHDDHEYAHAYADHDDDDLPPLYSDHDEFSSSSALLGGNGAAAGSISSNGRAGTRGVSGVTPVNPLVPRGGEQLVQPFSHSRDGTTAYYIDPRLDADPAFLLDHITRLAALPPRPFVQLRGTHRERRRGGSSNSNGSGNNSSTTETVVDFDLRIELTHLLYTDIHTQSAWRSVVTASNFEKVRRGTVFAERAPGFGGSSGRHAPEEGTPDLAEWCRRYCAAGPDPGSGLRVFTLERRIAGWDFDLLGKRLEELARATNYRGSVAVRFPVRDARVEVHCACRTSRWRLTRWVRVLFYATLLFLLSWPWLKFRTRRWDTQAAEWRASEPTSVPGRKRYAAGMSEERWYALWAGALQRGMLERRQGELDVGDLERGNGRGQGRGEGREGGDADEGGFAGVVRAGVEAMGVVNRSFGWGGDTC</sequence>
<evidence type="ECO:0000256" key="2">
    <source>
        <dbReference type="SAM" id="Phobius"/>
    </source>
</evidence>
<name>A0A2U3E8H4_PURLI</name>
<dbReference type="Proteomes" id="UP001287286">
    <property type="component" value="Unassembled WGS sequence"/>
</dbReference>
<accession>A0A2U3E8H4</accession>
<organism evidence="4 5">
    <name type="scientific">Purpureocillium lilacinum</name>
    <name type="common">Paecilomyces lilacinus</name>
    <dbReference type="NCBI Taxonomy" id="33203"/>
    <lineage>
        <taxon>Eukaryota</taxon>
        <taxon>Fungi</taxon>
        <taxon>Dikarya</taxon>
        <taxon>Ascomycota</taxon>
        <taxon>Pezizomycotina</taxon>
        <taxon>Sordariomycetes</taxon>
        <taxon>Hypocreomycetidae</taxon>
        <taxon>Hypocreales</taxon>
        <taxon>Ophiocordycipitaceae</taxon>
        <taxon>Purpureocillium</taxon>
    </lineage>
</organism>
<feature type="compositionally biased region" description="Low complexity" evidence="1">
    <location>
        <begin position="180"/>
        <end position="192"/>
    </location>
</feature>
<keyword evidence="6" id="KW-1185">Reference proteome</keyword>
<evidence type="ECO:0000313" key="5">
    <source>
        <dbReference type="Proteomes" id="UP000245956"/>
    </source>
</evidence>
<gene>
    <name evidence="4" type="ORF">PCL_12147</name>
    <name evidence="3" type="ORF">Purlil1_5127</name>
</gene>
<feature type="compositionally biased region" description="Low complexity" evidence="1">
    <location>
        <begin position="89"/>
        <end position="102"/>
    </location>
</feature>
<feature type="region of interest" description="Disordered" evidence="1">
    <location>
        <begin position="166"/>
        <end position="194"/>
    </location>
</feature>
<feature type="compositionally biased region" description="Basic and acidic residues" evidence="1">
    <location>
        <begin position="418"/>
        <end position="437"/>
    </location>
</feature>
<keyword evidence="2" id="KW-0472">Membrane</keyword>
<evidence type="ECO:0000313" key="3">
    <source>
        <dbReference type="EMBL" id="KAK4090455.1"/>
    </source>
</evidence>
<feature type="compositionally biased region" description="Basic and acidic residues" evidence="1">
    <location>
        <begin position="40"/>
        <end position="53"/>
    </location>
</feature>
<dbReference type="Proteomes" id="UP000245956">
    <property type="component" value="Unassembled WGS sequence"/>
</dbReference>
<feature type="region of interest" description="Disordered" evidence="1">
    <location>
        <begin position="418"/>
        <end position="442"/>
    </location>
</feature>
<evidence type="ECO:0000256" key="1">
    <source>
        <dbReference type="SAM" id="MobiDB-lite"/>
    </source>
</evidence>
<feature type="region of interest" description="Disordered" evidence="1">
    <location>
        <begin position="89"/>
        <end position="128"/>
    </location>
</feature>
<dbReference type="AlphaFoldDB" id="A0A2U3E8H4"/>
<reference evidence="3" key="3">
    <citation type="submission" date="2023-11" db="EMBL/GenBank/DDBJ databases">
        <authorList>
            <person name="Beijen E."/>
            <person name="Ohm R.A."/>
        </authorList>
    </citation>
    <scope>NUCLEOTIDE SEQUENCE</scope>
    <source>
        <strain evidence="3">CBS 150709</strain>
    </source>
</reference>
<reference evidence="4" key="1">
    <citation type="submission" date="2015-05" db="EMBL/GenBank/DDBJ databases">
        <authorList>
            <person name="Wang D.B."/>
            <person name="Wang M."/>
        </authorList>
    </citation>
    <scope>NUCLEOTIDE SEQUENCE</scope>
    <source>
        <strain evidence="4">36-1</strain>
    </source>
</reference>
<reference evidence="3 6" key="4">
    <citation type="journal article" date="2024" name="Microbiol. Resour. Announc.">
        <title>Genome annotations for the ascomycete fungi Trichoderma harzianum, Trichoderma aggressivum, and Purpureocillium lilacinum.</title>
        <authorList>
            <person name="Beijen E.P.W."/>
            <person name="Ohm R.A."/>
        </authorList>
    </citation>
    <scope>NUCLEOTIDE SEQUENCE [LARGE SCALE GENOMIC DNA]</scope>
    <source>
        <strain evidence="3 6">CBS 150709</strain>
    </source>
</reference>
<dbReference type="EMBL" id="JAWRVI010000015">
    <property type="protein sequence ID" value="KAK4090455.1"/>
    <property type="molecule type" value="Genomic_DNA"/>
</dbReference>